<accession>A0A317MY54</accession>
<dbReference type="EMBL" id="QGTJ01000002">
    <property type="protein sequence ID" value="PWV64543.1"/>
    <property type="molecule type" value="Genomic_DNA"/>
</dbReference>
<comment type="caution">
    <text evidence="2">The sequence shown here is derived from an EMBL/GenBank/DDBJ whole genome shotgun (WGS) entry which is preliminary data.</text>
</comment>
<dbReference type="OrthoDB" id="5773092at2"/>
<keyword evidence="3" id="KW-1185">Reference proteome</keyword>
<keyword evidence="1" id="KW-0812">Transmembrane</keyword>
<name>A0A317MY54_9GAMM</name>
<dbReference type="AlphaFoldDB" id="A0A317MY54"/>
<reference evidence="2 3" key="1">
    <citation type="submission" date="2018-05" db="EMBL/GenBank/DDBJ databases">
        <title>Genomic Encyclopedia of Type Strains, Phase IV (KMG-IV): sequencing the most valuable type-strain genomes for metagenomic binning, comparative biology and taxonomic classification.</title>
        <authorList>
            <person name="Goeker M."/>
        </authorList>
    </citation>
    <scope>NUCLEOTIDE SEQUENCE [LARGE SCALE GENOMIC DNA]</scope>
    <source>
        <strain evidence="2 3">DSM 23606</strain>
    </source>
</reference>
<protein>
    <submittedName>
        <fullName evidence="2">Uncharacterized protein</fullName>
    </submittedName>
</protein>
<keyword evidence="1" id="KW-1133">Transmembrane helix</keyword>
<dbReference type="Proteomes" id="UP000246569">
    <property type="component" value="Unassembled WGS sequence"/>
</dbReference>
<evidence type="ECO:0000313" key="3">
    <source>
        <dbReference type="Proteomes" id="UP000246569"/>
    </source>
</evidence>
<feature type="transmembrane region" description="Helical" evidence="1">
    <location>
        <begin position="53"/>
        <end position="70"/>
    </location>
</feature>
<proteinExistence type="predicted"/>
<keyword evidence="1" id="KW-0472">Membrane</keyword>
<evidence type="ECO:0000313" key="2">
    <source>
        <dbReference type="EMBL" id="PWV64543.1"/>
    </source>
</evidence>
<gene>
    <name evidence="2" type="ORF">C7443_102192</name>
</gene>
<organism evidence="2 3">
    <name type="scientific">Plasticicumulans acidivorans</name>
    <dbReference type="NCBI Taxonomy" id="886464"/>
    <lineage>
        <taxon>Bacteria</taxon>
        <taxon>Pseudomonadati</taxon>
        <taxon>Pseudomonadota</taxon>
        <taxon>Gammaproteobacteria</taxon>
        <taxon>Candidatus Competibacteraceae</taxon>
        <taxon>Plasticicumulans</taxon>
    </lineage>
</organism>
<evidence type="ECO:0000256" key="1">
    <source>
        <dbReference type="SAM" id="Phobius"/>
    </source>
</evidence>
<sequence length="72" mass="7541">MKGTLITGILLVALGVAALVYKGVSYTEEETILQIGPMKATAATEKHVFVPEWAAYVGIGLGAVLIVAGLRR</sequence>